<sequence>MAPDPVIRWMGKTIRLLQERVDALERGYAPQDMMEKLHTMVTAQTSLQDQIMSQMKTLVSRDDLLGVVREVRYAEIPKISIFDALQVVADQPRDAPDFDAALRPDADGGPDADVDPRSEEVQDTIDALQVVDDQPLDAPDLDDALRPDAAGGPDTDVDPRSEVQDTVGIPRSEEVQDTVGKGGDEAPSTSAASPLALERPPLRVDLVDPTDDVSLQIKALDKNNMPRPGDVIIFRKGTTLAQIREFDVPCSSGDILWEELENVLIGVAPRKRQDILEALSDARDEWWTKHQIYEFWHDWLCDGLQPYHDVYPKICSALTRLRGILALVKPASHVI</sequence>
<evidence type="ECO:0000313" key="2">
    <source>
        <dbReference type="EMBL" id="CAE4565156.1"/>
    </source>
</evidence>
<proteinExistence type="predicted"/>
<feature type="region of interest" description="Disordered" evidence="1">
    <location>
        <begin position="95"/>
        <end position="201"/>
    </location>
</feature>
<name>A0A7S4PWU4_9DINO</name>
<gene>
    <name evidence="2" type="ORF">AMON00008_LOCUS4775</name>
</gene>
<dbReference type="EMBL" id="HBNR01007255">
    <property type="protein sequence ID" value="CAE4565156.1"/>
    <property type="molecule type" value="Transcribed_RNA"/>
</dbReference>
<feature type="compositionally biased region" description="Basic and acidic residues" evidence="1">
    <location>
        <begin position="95"/>
        <end position="106"/>
    </location>
</feature>
<accession>A0A7S4PWU4</accession>
<dbReference type="AlphaFoldDB" id="A0A7S4PWU4"/>
<reference evidence="2" key="1">
    <citation type="submission" date="2021-01" db="EMBL/GenBank/DDBJ databases">
        <authorList>
            <person name="Corre E."/>
            <person name="Pelletier E."/>
            <person name="Niang G."/>
            <person name="Scheremetjew M."/>
            <person name="Finn R."/>
            <person name="Kale V."/>
            <person name="Holt S."/>
            <person name="Cochrane G."/>
            <person name="Meng A."/>
            <person name="Brown T."/>
            <person name="Cohen L."/>
        </authorList>
    </citation>
    <scope>NUCLEOTIDE SEQUENCE</scope>
    <source>
        <strain evidence="2">CCMP3105</strain>
    </source>
</reference>
<evidence type="ECO:0000256" key="1">
    <source>
        <dbReference type="SAM" id="MobiDB-lite"/>
    </source>
</evidence>
<protein>
    <submittedName>
        <fullName evidence="2">Uncharacterized protein</fullName>
    </submittedName>
</protein>
<organism evidence="2">
    <name type="scientific">Alexandrium monilatum</name>
    <dbReference type="NCBI Taxonomy" id="311494"/>
    <lineage>
        <taxon>Eukaryota</taxon>
        <taxon>Sar</taxon>
        <taxon>Alveolata</taxon>
        <taxon>Dinophyceae</taxon>
        <taxon>Gonyaulacales</taxon>
        <taxon>Pyrocystaceae</taxon>
        <taxon>Alexandrium</taxon>
    </lineage>
</organism>
<feature type="compositionally biased region" description="Low complexity" evidence="1">
    <location>
        <begin position="186"/>
        <end position="197"/>
    </location>
</feature>